<dbReference type="GO" id="GO:0003677">
    <property type="term" value="F:DNA binding"/>
    <property type="evidence" value="ECO:0007669"/>
    <property type="project" value="UniProtKB-KW"/>
</dbReference>
<reference evidence="6" key="1">
    <citation type="submission" date="2016-10" db="EMBL/GenBank/DDBJ databases">
        <authorList>
            <person name="Varghese N."/>
            <person name="Submissions S."/>
        </authorList>
    </citation>
    <scope>NUCLEOTIDE SEQUENCE [LARGE SCALE GENOMIC DNA]</scope>
    <source>
        <strain evidence="6">DSM 27839</strain>
    </source>
</reference>
<dbReference type="PRINTS" id="PR00035">
    <property type="entry name" value="HTHGNTR"/>
</dbReference>
<dbReference type="InterPro" id="IPR050679">
    <property type="entry name" value="Bact_HTH_transcr_reg"/>
</dbReference>
<dbReference type="Gene3D" id="1.10.10.10">
    <property type="entry name" value="Winged helix-like DNA-binding domain superfamily/Winged helix DNA-binding domain"/>
    <property type="match status" value="1"/>
</dbReference>
<feature type="domain" description="HTH gntR-type" evidence="4">
    <location>
        <begin position="2"/>
        <end position="70"/>
    </location>
</feature>
<dbReference type="InterPro" id="IPR036390">
    <property type="entry name" value="WH_DNA-bd_sf"/>
</dbReference>
<proteinExistence type="predicted"/>
<dbReference type="SMART" id="SM00866">
    <property type="entry name" value="UTRA"/>
    <property type="match status" value="1"/>
</dbReference>
<dbReference type="PANTHER" id="PTHR44846:SF16">
    <property type="entry name" value="TRANSCRIPTIONAL REGULATOR PHNF-RELATED"/>
    <property type="match status" value="1"/>
</dbReference>
<dbReference type="SMART" id="SM00345">
    <property type="entry name" value="HTH_GNTR"/>
    <property type="match status" value="1"/>
</dbReference>
<keyword evidence="1" id="KW-0805">Transcription regulation</keyword>
<dbReference type="InterPro" id="IPR036388">
    <property type="entry name" value="WH-like_DNA-bd_sf"/>
</dbReference>
<keyword evidence="6" id="KW-1185">Reference proteome</keyword>
<evidence type="ECO:0000256" key="1">
    <source>
        <dbReference type="ARBA" id="ARBA00023015"/>
    </source>
</evidence>
<dbReference type="PANTHER" id="PTHR44846">
    <property type="entry name" value="MANNOSYL-D-GLYCERATE TRANSPORT/METABOLISM SYSTEM REPRESSOR MNGR-RELATED"/>
    <property type="match status" value="1"/>
</dbReference>
<evidence type="ECO:0000256" key="2">
    <source>
        <dbReference type="ARBA" id="ARBA00023125"/>
    </source>
</evidence>
<accession>A0A1H3G2K6</accession>
<sequence length="230" mass="26261">MSSNWVDIRDEIRRRVLERELLPGAKLPNDQELAEEFKCSRTTVQRAMLDLAQSGTVDRRRKGGTTITLHPITRTTFDIPITRLEIEAAGNDYSYFLVSREILVSPPRVASSFGLAEPTEMLRVTALHMANKQPYIFEDRWIAHETTPEILDVDLSRESANEWLIRNRPYSDCEVRFLAKRATRQEAELLASDVDEALFVMERTTWINGAPITMVRAIAKPGYQLVAKAN</sequence>
<evidence type="ECO:0000256" key="3">
    <source>
        <dbReference type="ARBA" id="ARBA00023163"/>
    </source>
</evidence>
<dbReference type="EMBL" id="FNNP01000025">
    <property type="protein sequence ID" value="SDX97543.1"/>
    <property type="molecule type" value="Genomic_DNA"/>
</dbReference>
<dbReference type="CDD" id="cd07377">
    <property type="entry name" value="WHTH_GntR"/>
    <property type="match status" value="1"/>
</dbReference>
<dbReference type="STRING" id="985054.SAMN05444358_1252"/>
<evidence type="ECO:0000313" key="6">
    <source>
        <dbReference type="Proteomes" id="UP000183400"/>
    </source>
</evidence>
<dbReference type="SUPFAM" id="SSF46785">
    <property type="entry name" value="Winged helix' DNA-binding domain"/>
    <property type="match status" value="1"/>
</dbReference>
<name>A0A1H3G2K6_9RHOB</name>
<dbReference type="InterPro" id="IPR028978">
    <property type="entry name" value="Chorismate_lyase_/UTRA_dom_sf"/>
</dbReference>
<dbReference type="Pfam" id="PF07702">
    <property type="entry name" value="UTRA"/>
    <property type="match status" value="1"/>
</dbReference>
<dbReference type="SUPFAM" id="SSF64288">
    <property type="entry name" value="Chorismate lyase-like"/>
    <property type="match status" value="1"/>
</dbReference>
<dbReference type="GO" id="GO:0003700">
    <property type="term" value="F:DNA-binding transcription factor activity"/>
    <property type="evidence" value="ECO:0007669"/>
    <property type="project" value="InterPro"/>
</dbReference>
<evidence type="ECO:0000259" key="4">
    <source>
        <dbReference type="PROSITE" id="PS50949"/>
    </source>
</evidence>
<dbReference type="AlphaFoldDB" id="A0A1H3G2K6"/>
<dbReference type="Proteomes" id="UP000183400">
    <property type="component" value="Unassembled WGS sequence"/>
</dbReference>
<keyword evidence="2" id="KW-0238">DNA-binding</keyword>
<keyword evidence="3" id="KW-0804">Transcription</keyword>
<dbReference type="RefSeq" id="WP_074739657.1">
    <property type="nucleotide sequence ID" value="NZ_FNNP01000025.1"/>
</dbReference>
<dbReference type="InterPro" id="IPR011663">
    <property type="entry name" value="UTRA"/>
</dbReference>
<protein>
    <submittedName>
        <fullName evidence="5">Transcriptional regulator, GntR family</fullName>
    </submittedName>
</protein>
<dbReference type="OrthoDB" id="9808698at2"/>
<dbReference type="InterPro" id="IPR000524">
    <property type="entry name" value="Tscrpt_reg_HTH_GntR"/>
</dbReference>
<gene>
    <name evidence="5" type="ORF">SAMN05444358_1252</name>
</gene>
<dbReference type="Pfam" id="PF00392">
    <property type="entry name" value="GntR"/>
    <property type="match status" value="1"/>
</dbReference>
<dbReference type="PROSITE" id="PS50949">
    <property type="entry name" value="HTH_GNTR"/>
    <property type="match status" value="1"/>
</dbReference>
<dbReference type="Gene3D" id="3.40.1410.10">
    <property type="entry name" value="Chorismate lyase-like"/>
    <property type="match status" value="1"/>
</dbReference>
<organism evidence="5 6">
    <name type="scientific">Ruegeria halocynthiae</name>
    <dbReference type="NCBI Taxonomy" id="985054"/>
    <lineage>
        <taxon>Bacteria</taxon>
        <taxon>Pseudomonadati</taxon>
        <taxon>Pseudomonadota</taxon>
        <taxon>Alphaproteobacteria</taxon>
        <taxon>Rhodobacterales</taxon>
        <taxon>Roseobacteraceae</taxon>
        <taxon>Ruegeria</taxon>
    </lineage>
</organism>
<evidence type="ECO:0000313" key="5">
    <source>
        <dbReference type="EMBL" id="SDX97543.1"/>
    </source>
</evidence>